<name>A0A8J4YDK0_CHIOP</name>
<dbReference type="EMBL" id="JACEEZ010005686">
    <property type="protein sequence ID" value="KAG0725337.1"/>
    <property type="molecule type" value="Genomic_DNA"/>
</dbReference>
<evidence type="ECO:0000313" key="2">
    <source>
        <dbReference type="Proteomes" id="UP000770661"/>
    </source>
</evidence>
<protein>
    <submittedName>
        <fullName evidence="1">Uncharacterized protein</fullName>
    </submittedName>
</protein>
<comment type="caution">
    <text evidence="1">The sequence shown here is derived from an EMBL/GenBank/DDBJ whole genome shotgun (WGS) entry which is preliminary data.</text>
</comment>
<dbReference type="AlphaFoldDB" id="A0A8J4YDK0"/>
<sequence length="153" mass="16282">MQVAFSRGPRTVCPGLKGRPGPYRSVGRGYHQCEPGFFLLPVPRSPVLRPALWWLFHVEADFPPGVPAFSAGPPVAGATGERVFFFAGLFRAATRLSFEPLLLPSSSAGGVALPFAVDPLHSPRPSPVGCRRALVAPVMRSASSLLPDGQPCH</sequence>
<organism evidence="1 2">
    <name type="scientific">Chionoecetes opilio</name>
    <name type="common">Atlantic snow crab</name>
    <name type="synonym">Cancer opilio</name>
    <dbReference type="NCBI Taxonomy" id="41210"/>
    <lineage>
        <taxon>Eukaryota</taxon>
        <taxon>Metazoa</taxon>
        <taxon>Ecdysozoa</taxon>
        <taxon>Arthropoda</taxon>
        <taxon>Crustacea</taxon>
        <taxon>Multicrustacea</taxon>
        <taxon>Malacostraca</taxon>
        <taxon>Eumalacostraca</taxon>
        <taxon>Eucarida</taxon>
        <taxon>Decapoda</taxon>
        <taxon>Pleocyemata</taxon>
        <taxon>Brachyura</taxon>
        <taxon>Eubrachyura</taxon>
        <taxon>Majoidea</taxon>
        <taxon>Majidae</taxon>
        <taxon>Chionoecetes</taxon>
    </lineage>
</organism>
<keyword evidence="2" id="KW-1185">Reference proteome</keyword>
<gene>
    <name evidence="1" type="ORF">GWK47_038786</name>
</gene>
<reference evidence="1" key="1">
    <citation type="submission" date="2020-07" db="EMBL/GenBank/DDBJ databases">
        <title>The High-quality genome of the commercially important snow crab, Chionoecetes opilio.</title>
        <authorList>
            <person name="Jeong J.-H."/>
            <person name="Ryu S."/>
        </authorList>
    </citation>
    <scope>NUCLEOTIDE SEQUENCE</scope>
    <source>
        <strain evidence="1">MADBK_172401_WGS</strain>
        <tissue evidence="1">Digestive gland</tissue>
    </source>
</reference>
<dbReference type="Proteomes" id="UP000770661">
    <property type="component" value="Unassembled WGS sequence"/>
</dbReference>
<proteinExistence type="predicted"/>
<evidence type="ECO:0000313" key="1">
    <source>
        <dbReference type="EMBL" id="KAG0725337.1"/>
    </source>
</evidence>
<accession>A0A8J4YDK0</accession>